<dbReference type="SUPFAM" id="SSF56574">
    <property type="entry name" value="Serpins"/>
    <property type="match status" value="1"/>
</dbReference>
<evidence type="ECO:0000256" key="4">
    <source>
        <dbReference type="SAM" id="MobiDB-lite"/>
    </source>
</evidence>
<feature type="domain" description="Serpin" evidence="5">
    <location>
        <begin position="11"/>
        <end position="100"/>
    </location>
</feature>
<reference evidence="6" key="1">
    <citation type="journal article" date="2009" name="Rice">
        <title>De Novo Next Generation Sequencing of Plant Genomes.</title>
        <authorList>
            <person name="Rounsley S."/>
            <person name="Marri P.R."/>
            <person name="Yu Y."/>
            <person name="He R."/>
            <person name="Sisneros N."/>
            <person name="Goicoechea J.L."/>
            <person name="Lee S.J."/>
            <person name="Angelova A."/>
            <person name="Kudrna D."/>
            <person name="Luo M."/>
            <person name="Affourtit J."/>
            <person name="Desany B."/>
            <person name="Knight J."/>
            <person name="Niazi F."/>
            <person name="Egholm M."/>
            <person name="Wing R.A."/>
        </authorList>
    </citation>
    <scope>NUCLEOTIDE SEQUENCE [LARGE SCALE GENOMIC DNA]</scope>
    <source>
        <strain evidence="6">cv. IRGC 105608</strain>
    </source>
</reference>
<proteinExistence type="predicted"/>
<dbReference type="Proteomes" id="UP000026960">
    <property type="component" value="Chromosome 11"/>
</dbReference>
<dbReference type="eggNOG" id="KOG2392">
    <property type="taxonomic scope" value="Eukaryota"/>
</dbReference>
<dbReference type="PANTHER" id="PTHR11461:SF209">
    <property type="entry name" value="SERPIN-Z8-RELATED"/>
    <property type="match status" value="1"/>
</dbReference>
<dbReference type="AlphaFoldDB" id="A0A0D3HJV4"/>
<dbReference type="InterPro" id="IPR023796">
    <property type="entry name" value="Serpin_dom"/>
</dbReference>
<dbReference type="EnsemblPlants" id="OBART11G07490.1">
    <property type="protein sequence ID" value="OBART11G07490.1"/>
    <property type="gene ID" value="OBART11G07490"/>
</dbReference>
<dbReference type="PANTHER" id="PTHR11461">
    <property type="entry name" value="SERINE PROTEASE INHIBITOR, SERPIN"/>
    <property type="match status" value="1"/>
</dbReference>
<accession>A0A0D3HJV4</accession>
<dbReference type="InterPro" id="IPR036186">
    <property type="entry name" value="Serpin_sf"/>
</dbReference>
<evidence type="ECO:0000313" key="6">
    <source>
        <dbReference type="EnsemblPlants" id="OBART11G07490.1"/>
    </source>
</evidence>
<evidence type="ECO:0000313" key="7">
    <source>
        <dbReference type="Proteomes" id="UP000026960"/>
    </source>
</evidence>
<dbReference type="GO" id="GO:0005615">
    <property type="term" value="C:extracellular space"/>
    <property type="evidence" value="ECO:0007669"/>
    <property type="project" value="InterPro"/>
</dbReference>
<dbReference type="InterPro" id="IPR000215">
    <property type="entry name" value="Serpin_fam"/>
</dbReference>
<evidence type="ECO:0000259" key="5">
    <source>
        <dbReference type="Pfam" id="PF00079"/>
    </source>
</evidence>
<comment type="function">
    <text evidence="3">Probable serine protease inhibitor.</text>
</comment>
<reference evidence="6" key="2">
    <citation type="submission" date="2015-03" db="UniProtKB">
        <authorList>
            <consortium name="EnsemblPlants"/>
        </authorList>
    </citation>
    <scope>IDENTIFICATION</scope>
</reference>
<dbReference type="Gramene" id="OBART11G07490.1">
    <property type="protein sequence ID" value="OBART11G07490.1"/>
    <property type="gene ID" value="OBART11G07490"/>
</dbReference>
<keyword evidence="1" id="KW-0646">Protease inhibitor</keyword>
<dbReference type="PaxDb" id="65489-OBART11G07490.1"/>
<evidence type="ECO:0000256" key="2">
    <source>
        <dbReference type="ARBA" id="ARBA00022900"/>
    </source>
</evidence>
<feature type="compositionally biased region" description="Acidic residues" evidence="4">
    <location>
        <begin position="20"/>
        <end position="29"/>
    </location>
</feature>
<organism evidence="6">
    <name type="scientific">Oryza barthii</name>
    <dbReference type="NCBI Taxonomy" id="65489"/>
    <lineage>
        <taxon>Eukaryota</taxon>
        <taxon>Viridiplantae</taxon>
        <taxon>Streptophyta</taxon>
        <taxon>Embryophyta</taxon>
        <taxon>Tracheophyta</taxon>
        <taxon>Spermatophyta</taxon>
        <taxon>Magnoliopsida</taxon>
        <taxon>Liliopsida</taxon>
        <taxon>Poales</taxon>
        <taxon>Poaceae</taxon>
        <taxon>BOP clade</taxon>
        <taxon>Oryzoideae</taxon>
        <taxon>Oryzeae</taxon>
        <taxon>Oryzinae</taxon>
        <taxon>Oryza</taxon>
    </lineage>
</organism>
<keyword evidence="7" id="KW-1185">Reference proteome</keyword>
<evidence type="ECO:0000256" key="1">
    <source>
        <dbReference type="ARBA" id="ARBA00022690"/>
    </source>
</evidence>
<evidence type="ECO:0000256" key="3">
    <source>
        <dbReference type="ARBA" id="ARBA00049586"/>
    </source>
</evidence>
<dbReference type="GO" id="GO:0004867">
    <property type="term" value="F:serine-type endopeptidase inhibitor activity"/>
    <property type="evidence" value="ECO:0007669"/>
    <property type="project" value="UniProtKB-KW"/>
</dbReference>
<protein>
    <recommendedName>
        <fullName evidence="5">Serpin domain-containing protein</fullName>
    </recommendedName>
</protein>
<sequence>MEAADEMNDWVAEGKWENPFNEEDTEEDEFHLLDGSSVTAPFMRSWKDRLIACHDGFKVLNLLYQDNDEENVDTPRFSMCVFLPNARDGVPALVDRIASDDGFLLRHLPSDSTSPSANSASPCST</sequence>
<name>A0A0D3HJV4_9ORYZ</name>
<feature type="region of interest" description="Disordered" evidence="4">
    <location>
        <begin position="1"/>
        <end position="29"/>
    </location>
</feature>
<dbReference type="HOGENOM" id="CLU_1996089_0_0_1"/>
<dbReference type="Pfam" id="PF00079">
    <property type="entry name" value="Serpin"/>
    <property type="match status" value="1"/>
</dbReference>
<dbReference type="Gene3D" id="2.30.39.10">
    <property type="entry name" value="Alpha-1-antitrypsin, domain 1"/>
    <property type="match status" value="1"/>
</dbReference>
<dbReference type="STRING" id="65489.A0A0D3HJV4"/>
<keyword evidence="2" id="KW-0722">Serine protease inhibitor</keyword>
<dbReference type="InterPro" id="IPR042185">
    <property type="entry name" value="Serpin_sf_2"/>
</dbReference>